<dbReference type="PANTHER" id="PTHR48104:SF30">
    <property type="entry name" value="METACASPASE-1"/>
    <property type="match status" value="1"/>
</dbReference>
<dbReference type="SUPFAM" id="SSF52129">
    <property type="entry name" value="Caspase-like"/>
    <property type="match status" value="1"/>
</dbReference>
<evidence type="ECO:0000313" key="2">
    <source>
        <dbReference type="EMBL" id="QHU04732.1"/>
    </source>
</evidence>
<name>A0A6C0JGH3_9ZZZZ</name>
<proteinExistence type="predicted"/>
<evidence type="ECO:0000259" key="1">
    <source>
        <dbReference type="Pfam" id="PF00656"/>
    </source>
</evidence>
<dbReference type="EMBL" id="MN740404">
    <property type="protein sequence ID" value="QHU04732.1"/>
    <property type="molecule type" value="Genomic_DNA"/>
</dbReference>
<organism evidence="2">
    <name type="scientific">viral metagenome</name>
    <dbReference type="NCBI Taxonomy" id="1070528"/>
    <lineage>
        <taxon>unclassified sequences</taxon>
        <taxon>metagenomes</taxon>
        <taxon>organismal metagenomes</taxon>
    </lineage>
</organism>
<dbReference type="PANTHER" id="PTHR48104">
    <property type="entry name" value="METACASPASE-4"/>
    <property type="match status" value="1"/>
</dbReference>
<dbReference type="GO" id="GO:0004197">
    <property type="term" value="F:cysteine-type endopeptidase activity"/>
    <property type="evidence" value="ECO:0007669"/>
    <property type="project" value="InterPro"/>
</dbReference>
<accession>A0A6C0JGH3</accession>
<dbReference type="GO" id="GO:0006508">
    <property type="term" value="P:proteolysis"/>
    <property type="evidence" value="ECO:0007669"/>
    <property type="project" value="InterPro"/>
</dbReference>
<sequence>MNGTLIKNEKKEKNSKKRALLIGINYISIPEIMLNGCIDDIVIAKNMLIDAYDYDSSDITVLRDDLDNQSTCPNHQNIICELQKIIGSSPNLDEIWIQYSGHGSQISVQNNNHINDLDDVIVPLDYQTVGFISEEILYEILKAVDPQCKTVLIFDCCHSGNICKFPWTIDAANLEGVYNENNETNGQNGQNGQMSPNIFALSGCKDSQTSADEFSRDLNQGVGAFSNALNECLRESHHQIDVLTLYKQVCQRMVDGGYEQTPVLTSGKQVPDYVFSRTCSQDISNCKIVPCVPIKLDISSIIKKNNQTI</sequence>
<dbReference type="InterPro" id="IPR011600">
    <property type="entry name" value="Pept_C14_caspase"/>
</dbReference>
<dbReference type="Gene3D" id="3.40.50.12660">
    <property type="match status" value="1"/>
</dbReference>
<feature type="domain" description="Peptidase C14 caspase" evidence="1">
    <location>
        <begin position="16"/>
        <end position="266"/>
    </location>
</feature>
<dbReference type="AlphaFoldDB" id="A0A6C0JGH3"/>
<dbReference type="InterPro" id="IPR029030">
    <property type="entry name" value="Caspase-like_dom_sf"/>
</dbReference>
<reference evidence="2" key="1">
    <citation type="journal article" date="2020" name="Nature">
        <title>Giant virus diversity and host interactions through global metagenomics.</title>
        <authorList>
            <person name="Schulz F."/>
            <person name="Roux S."/>
            <person name="Paez-Espino D."/>
            <person name="Jungbluth S."/>
            <person name="Walsh D.A."/>
            <person name="Denef V.J."/>
            <person name="McMahon K.D."/>
            <person name="Konstantinidis K.T."/>
            <person name="Eloe-Fadrosh E.A."/>
            <person name="Kyrpides N.C."/>
            <person name="Woyke T."/>
        </authorList>
    </citation>
    <scope>NUCLEOTIDE SEQUENCE</scope>
    <source>
        <strain evidence="2">GVMAG-M-3300027708-5</strain>
    </source>
</reference>
<dbReference type="InterPro" id="IPR050452">
    <property type="entry name" value="Metacaspase"/>
</dbReference>
<dbReference type="GO" id="GO:0005737">
    <property type="term" value="C:cytoplasm"/>
    <property type="evidence" value="ECO:0007669"/>
    <property type="project" value="TreeGrafter"/>
</dbReference>
<dbReference type="Pfam" id="PF00656">
    <property type="entry name" value="Peptidase_C14"/>
    <property type="match status" value="1"/>
</dbReference>
<protein>
    <recommendedName>
        <fullName evidence="1">Peptidase C14 caspase domain-containing protein</fullName>
    </recommendedName>
</protein>